<keyword evidence="4" id="KW-1185">Reference proteome</keyword>
<comment type="caution">
    <text evidence="3">The sequence shown here is derived from an EMBL/GenBank/DDBJ whole genome shotgun (WGS) entry which is preliminary data.</text>
</comment>
<gene>
    <name evidence="3" type="ORF">EQG79_04870</name>
</gene>
<keyword evidence="3" id="KW-0808">Transferase</keyword>
<dbReference type="InterPro" id="IPR001296">
    <property type="entry name" value="Glyco_trans_1"/>
</dbReference>
<protein>
    <submittedName>
        <fullName evidence="3">Glycosyltransferase</fullName>
    </submittedName>
</protein>
<dbReference type="Gene3D" id="3.40.50.2000">
    <property type="entry name" value="Glycogen Phosphorylase B"/>
    <property type="match status" value="2"/>
</dbReference>
<feature type="domain" description="Glycosyltransferase subfamily 4-like N-terminal" evidence="2">
    <location>
        <begin position="14"/>
        <end position="190"/>
    </location>
</feature>
<dbReference type="PANTHER" id="PTHR45947:SF13">
    <property type="entry name" value="TRANSFERASE"/>
    <property type="match status" value="1"/>
</dbReference>
<dbReference type="InterPro" id="IPR050194">
    <property type="entry name" value="Glycosyltransferase_grp1"/>
</dbReference>
<dbReference type="Pfam" id="PF00534">
    <property type="entry name" value="Glycos_transf_1"/>
    <property type="match status" value="1"/>
</dbReference>
<feature type="domain" description="Glycosyl transferase family 1" evidence="1">
    <location>
        <begin position="202"/>
        <end position="336"/>
    </location>
</feature>
<name>A0A4Q2UWV6_9BACT</name>
<dbReference type="Pfam" id="PF13439">
    <property type="entry name" value="Glyco_transf_4"/>
    <property type="match status" value="1"/>
</dbReference>
<accession>A0A4Q2UWV6</accession>
<proteinExistence type="predicted"/>
<evidence type="ECO:0000313" key="4">
    <source>
        <dbReference type="Proteomes" id="UP000290407"/>
    </source>
</evidence>
<organism evidence="3 4">
    <name type="scientific">Spirosoma sordidisoli</name>
    <dbReference type="NCBI Taxonomy" id="2502893"/>
    <lineage>
        <taxon>Bacteria</taxon>
        <taxon>Pseudomonadati</taxon>
        <taxon>Bacteroidota</taxon>
        <taxon>Cytophagia</taxon>
        <taxon>Cytophagales</taxon>
        <taxon>Cytophagaceae</taxon>
        <taxon>Spirosoma</taxon>
    </lineage>
</organism>
<dbReference type="InterPro" id="IPR028098">
    <property type="entry name" value="Glyco_trans_4-like_N"/>
</dbReference>
<sequence length="369" mass="41759">MRVLQIHNQYKEWGGEDAVVANEHELLTKAGHQVTRIEVRNSTVNSLFSDRHTWYSSLKHFLDNNSVDVAHIHNIYSVIGNSVYELLDTYKIPMVQTLHNYRFLCANGCLLDTNNKVCQRCARGNMAYGVMKKCYRGSYAQSAFMAWQIQEGRSVAQRYVSKFIAVSEFVKQKYEEFGFSGAQIAVKPNFASRAAITKPVCDKGYALYMGRLSPEKGVGNLVRVFSDIKYPLKIVGDGPLREELQQLAYGADNIEFLGYVQGEEKEQVLRECSFVIVPSEWFETFGMVVQEAYRYGKVVLASKIGALPHHVQQANHLFDPGSYSGLYTAVTSQLNKKDEGLPRNTTLDSDWAVTDAVSQLLKIYETVQR</sequence>
<evidence type="ECO:0000313" key="3">
    <source>
        <dbReference type="EMBL" id="RYC71479.1"/>
    </source>
</evidence>
<dbReference type="RefSeq" id="WP_129600342.1">
    <property type="nucleotide sequence ID" value="NZ_SBLB01000001.1"/>
</dbReference>
<dbReference type="AlphaFoldDB" id="A0A4Q2UWV6"/>
<evidence type="ECO:0000259" key="2">
    <source>
        <dbReference type="Pfam" id="PF13439"/>
    </source>
</evidence>
<dbReference type="PANTHER" id="PTHR45947">
    <property type="entry name" value="SULFOQUINOVOSYL TRANSFERASE SQD2"/>
    <property type="match status" value="1"/>
</dbReference>
<evidence type="ECO:0000259" key="1">
    <source>
        <dbReference type="Pfam" id="PF00534"/>
    </source>
</evidence>
<dbReference type="Proteomes" id="UP000290407">
    <property type="component" value="Unassembled WGS sequence"/>
</dbReference>
<dbReference type="EMBL" id="SBLB01000001">
    <property type="protein sequence ID" value="RYC71479.1"/>
    <property type="molecule type" value="Genomic_DNA"/>
</dbReference>
<reference evidence="3 4" key="1">
    <citation type="submission" date="2019-01" db="EMBL/GenBank/DDBJ databases">
        <title>Spirosoma flava sp. nov., a propanil-degrading bacterium isolated from herbicide-contaminated soil.</title>
        <authorList>
            <person name="Zhang L."/>
            <person name="Jiang J.-D."/>
        </authorList>
    </citation>
    <scope>NUCLEOTIDE SEQUENCE [LARGE SCALE GENOMIC DNA]</scope>
    <source>
        <strain evidence="3 4">TY50</strain>
    </source>
</reference>
<dbReference type="GO" id="GO:0016757">
    <property type="term" value="F:glycosyltransferase activity"/>
    <property type="evidence" value="ECO:0007669"/>
    <property type="project" value="InterPro"/>
</dbReference>
<dbReference type="SUPFAM" id="SSF53756">
    <property type="entry name" value="UDP-Glycosyltransferase/glycogen phosphorylase"/>
    <property type="match status" value="1"/>
</dbReference>